<gene>
    <name evidence="1" type="ORF">RHGRI_032006</name>
</gene>
<name>A0AAV6IEV5_9ERIC</name>
<evidence type="ECO:0000313" key="2">
    <source>
        <dbReference type="Proteomes" id="UP000823749"/>
    </source>
</evidence>
<reference evidence="1" key="1">
    <citation type="submission" date="2020-08" db="EMBL/GenBank/DDBJ databases">
        <title>Plant Genome Project.</title>
        <authorList>
            <person name="Zhang R.-G."/>
        </authorList>
    </citation>
    <scope>NUCLEOTIDE SEQUENCE</scope>
    <source>
        <strain evidence="1">WSP0</strain>
        <tissue evidence="1">Leaf</tissue>
    </source>
</reference>
<proteinExistence type="predicted"/>
<evidence type="ECO:0000313" key="1">
    <source>
        <dbReference type="EMBL" id="KAG5525554.1"/>
    </source>
</evidence>
<accession>A0AAV6IEV5</accession>
<dbReference type="Proteomes" id="UP000823749">
    <property type="component" value="Chromosome 11"/>
</dbReference>
<dbReference type="AlphaFoldDB" id="A0AAV6IEV5"/>
<keyword evidence="2" id="KW-1185">Reference proteome</keyword>
<sequence length="70" mass="7199">MSAALYIRGPVMTLSVRGPVSPRPCSSAALSRPSLTRPCQSAAQYICGPVTTLSVRGPVSPRPCISAALS</sequence>
<organism evidence="1 2">
    <name type="scientific">Rhododendron griersonianum</name>
    <dbReference type="NCBI Taxonomy" id="479676"/>
    <lineage>
        <taxon>Eukaryota</taxon>
        <taxon>Viridiplantae</taxon>
        <taxon>Streptophyta</taxon>
        <taxon>Embryophyta</taxon>
        <taxon>Tracheophyta</taxon>
        <taxon>Spermatophyta</taxon>
        <taxon>Magnoliopsida</taxon>
        <taxon>eudicotyledons</taxon>
        <taxon>Gunneridae</taxon>
        <taxon>Pentapetalae</taxon>
        <taxon>asterids</taxon>
        <taxon>Ericales</taxon>
        <taxon>Ericaceae</taxon>
        <taxon>Ericoideae</taxon>
        <taxon>Rhodoreae</taxon>
        <taxon>Rhododendron</taxon>
    </lineage>
</organism>
<protein>
    <submittedName>
        <fullName evidence="1">Uncharacterized protein</fullName>
    </submittedName>
</protein>
<dbReference type="EMBL" id="JACTNZ010000011">
    <property type="protein sequence ID" value="KAG5525554.1"/>
    <property type="molecule type" value="Genomic_DNA"/>
</dbReference>
<comment type="caution">
    <text evidence="1">The sequence shown here is derived from an EMBL/GenBank/DDBJ whole genome shotgun (WGS) entry which is preliminary data.</text>
</comment>